<dbReference type="InterPro" id="IPR053282">
    <property type="entry name" value="RGS_domain-containing"/>
</dbReference>
<accession>A0AAN9C1F4</accession>
<gene>
    <name evidence="2" type="ORF">V1264_000918</name>
</gene>
<evidence type="ECO:0000256" key="1">
    <source>
        <dbReference type="SAM" id="MobiDB-lite"/>
    </source>
</evidence>
<protein>
    <submittedName>
        <fullName evidence="2">Uncharacterized protein</fullName>
    </submittedName>
</protein>
<organism evidence="2 3">
    <name type="scientific">Littorina saxatilis</name>
    <dbReference type="NCBI Taxonomy" id="31220"/>
    <lineage>
        <taxon>Eukaryota</taxon>
        <taxon>Metazoa</taxon>
        <taxon>Spiralia</taxon>
        <taxon>Lophotrochozoa</taxon>
        <taxon>Mollusca</taxon>
        <taxon>Gastropoda</taxon>
        <taxon>Caenogastropoda</taxon>
        <taxon>Littorinimorpha</taxon>
        <taxon>Littorinoidea</taxon>
        <taxon>Littorinidae</taxon>
        <taxon>Littorina</taxon>
    </lineage>
</organism>
<dbReference type="PANTHER" id="PTHR47079:SF1">
    <property type="entry name" value="REGULATOR OF G-PROTEIN SIGNALING PROTEIN-LIKE"/>
    <property type="match status" value="1"/>
</dbReference>
<comment type="caution">
    <text evidence="2">The sequence shown here is derived from an EMBL/GenBank/DDBJ whole genome shotgun (WGS) entry which is preliminary data.</text>
</comment>
<evidence type="ECO:0000313" key="3">
    <source>
        <dbReference type="Proteomes" id="UP001374579"/>
    </source>
</evidence>
<feature type="compositionally biased region" description="Basic and acidic residues" evidence="1">
    <location>
        <begin position="235"/>
        <end position="255"/>
    </location>
</feature>
<dbReference type="AlphaFoldDB" id="A0AAN9C1F4"/>
<name>A0AAN9C1F4_9CAEN</name>
<dbReference type="PANTHER" id="PTHR47079">
    <property type="entry name" value="REGULATOR OF G-PROTEIN SIGNALING PROTEIN-LIKE"/>
    <property type="match status" value="1"/>
</dbReference>
<sequence>MRDPLEFRMYEDFLKKEVGNVAENNEKTIHVAGIEGPVYTRTMTKTCTIVVNKLPADLRFCIEVDKFRDQIRAAKAVKQELHLDEVPNREFLEQRSTTIVSCFLNSNIPPAVQINITDQDAARIHAGFGKAKVKMALFHYPFFRIMPILIRMWKKFRFMTVFYGKQQKLNLLEKPTKKVLPHCNIPTIDYTLSTVLDYKYIFVEEGGSRGNSLSPVAPAARATSISQEGGSETQGEGHGEGHDESVGGQGRGHEIHGGGYHVGHVEFIGLGWDHGGHGHEMVKLIVGVMIGNTSHGEVMRDA</sequence>
<reference evidence="2 3" key="1">
    <citation type="submission" date="2024-02" db="EMBL/GenBank/DDBJ databases">
        <title>Chromosome-scale genome assembly of the rough periwinkle Littorina saxatilis.</title>
        <authorList>
            <person name="De Jode A."/>
            <person name="Faria R."/>
            <person name="Formenti G."/>
            <person name="Sims Y."/>
            <person name="Smith T.P."/>
            <person name="Tracey A."/>
            <person name="Wood J.M.D."/>
            <person name="Zagrodzka Z.B."/>
            <person name="Johannesson K."/>
            <person name="Butlin R.K."/>
            <person name="Leder E.H."/>
        </authorList>
    </citation>
    <scope>NUCLEOTIDE SEQUENCE [LARGE SCALE GENOMIC DNA]</scope>
    <source>
        <strain evidence="2">Snail1</strain>
        <tissue evidence="2">Muscle</tissue>
    </source>
</reference>
<proteinExistence type="predicted"/>
<keyword evidence="3" id="KW-1185">Reference proteome</keyword>
<dbReference type="Proteomes" id="UP001374579">
    <property type="component" value="Unassembled WGS sequence"/>
</dbReference>
<dbReference type="EMBL" id="JBAMIC010000001">
    <property type="protein sequence ID" value="KAK7114954.1"/>
    <property type="molecule type" value="Genomic_DNA"/>
</dbReference>
<evidence type="ECO:0000313" key="2">
    <source>
        <dbReference type="EMBL" id="KAK7114954.1"/>
    </source>
</evidence>
<feature type="region of interest" description="Disordered" evidence="1">
    <location>
        <begin position="208"/>
        <end position="255"/>
    </location>
</feature>